<feature type="transmembrane region" description="Helical" evidence="1">
    <location>
        <begin position="103"/>
        <end position="121"/>
    </location>
</feature>
<organism evidence="3 4">
    <name type="scientific">Aquimarina algicola</name>
    <dbReference type="NCBI Taxonomy" id="2589995"/>
    <lineage>
        <taxon>Bacteria</taxon>
        <taxon>Pseudomonadati</taxon>
        <taxon>Bacteroidota</taxon>
        <taxon>Flavobacteriia</taxon>
        <taxon>Flavobacteriales</taxon>
        <taxon>Flavobacteriaceae</taxon>
        <taxon>Aquimarina</taxon>
    </lineage>
</organism>
<dbReference type="Proteomes" id="UP000315540">
    <property type="component" value="Unassembled WGS sequence"/>
</dbReference>
<evidence type="ECO:0000313" key="4">
    <source>
        <dbReference type="Proteomes" id="UP000315540"/>
    </source>
</evidence>
<feature type="transmembrane region" description="Helical" evidence="1">
    <location>
        <begin position="203"/>
        <end position="222"/>
    </location>
</feature>
<keyword evidence="1" id="KW-0812">Transmembrane</keyword>
<feature type="transmembrane region" description="Helical" evidence="1">
    <location>
        <begin position="127"/>
        <end position="145"/>
    </location>
</feature>
<feature type="transmembrane region" description="Helical" evidence="1">
    <location>
        <begin position="258"/>
        <end position="279"/>
    </location>
</feature>
<feature type="transmembrane region" description="Helical" evidence="1">
    <location>
        <begin position="72"/>
        <end position="91"/>
    </location>
</feature>
<dbReference type="OrthoDB" id="642680at2"/>
<evidence type="ECO:0000259" key="2">
    <source>
        <dbReference type="Pfam" id="PF09925"/>
    </source>
</evidence>
<name>A0A504JIX5_9FLAO</name>
<evidence type="ECO:0000256" key="1">
    <source>
        <dbReference type="SAM" id="Phobius"/>
    </source>
</evidence>
<comment type="caution">
    <text evidence="3">The sequence shown here is derived from an EMBL/GenBank/DDBJ whole genome shotgun (WGS) entry which is preliminary data.</text>
</comment>
<keyword evidence="1" id="KW-1133">Transmembrane helix</keyword>
<reference evidence="3 4" key="1">
    <citation type="submission" date="2019-06" db="EMBL/GenBank/DDBJ databases">
        <authorList>
            <person name="Meng X."/>
        </authorList>
    </citation>
    <scope>NUCLEOTIDE SEQUENCE [LARGE SCALE GENOMIC DNA]</scope>
    <source>
        <strain evidence="3 4">M625</strain>
    </source>
</reference>
<feature type="transmembrane region" description="Helical" evidence="1">
    <location>
        <begin position="228"/>
        <end position="246"/>
    </location>
</feature>
<feature type="transmembrane region" description="Helical" evidence="1">
    <location>
        <begin position="320"/>
        <end position="337"/>
    </location>
</feature>
<keyword evidence="4" id="KW-1185">Reference proteome</keyword>
<proteinExistence type="predicted"/>
<feature type="transmembrane region" description="Helical" evidence="1">
    <location>
        <begin position="38"/>
        <end position="60"/>
    </location>
</feature>
<protein>
    <submittedName>
        <fullName evidence="3">DUF2157 domain-containing protein</fullName>
    </submittedName>
</protein>
<feature type="transmembrane region" description="Helical" evidence="1">
    <location>
        <begin position="294"/>
        <end position="313"/>
    </location>
</feature>
<gene>
    <name evidence="3" type="ORF">FHK87_03675</name>
</gene>
<feature type="transmembrane region" description="Helical" evidence="1">
    <location>
        <begin position="150"/>
        <end position="168"/>
    </location>
</feature>
<feature type="transmembrane region" description="Helical" evidence="1">
    <location>
        <begin position="394"/>
        <end position="416"/>
    </location>
</feature>
<feature type="transmembrane region" description="Helical" evidence="1">
    <location>
        <begin position="343"/>
        <end position="362"/>
    </location>
</feature>
<feature type="domain" description="DUF2157" evidence="2">
    <location>
        <begin position="9"/>
        <end position="150"/>
    </location>
</feature>
<dbReference type="RefSeq" id="WP_140589933.1">
    <property type="nucleotide sequence ID" value="NZ_VFWZ01000002.1"/>
</dbReference>
<dbReference type="EMBL" id="VFWZ01000002">
    <property type="protein sequence ID" value="TPN86709.1"/>
    <property type="molecule type" value="Genomic_DNA"/>
</dbReference>
<dbReference type="Pfam" id="PF09925">
    <property type="entry name" value="DUF2157"/>
    <property type="match status" value="1"/>
</dbReference>
<sequence>MRLDKELQTLVQDNVISLETSNKIKAYYIAKNKEKPNLLFLVFGIFGALLIGSGIILMIAHNWDNFSKITKTIFAFAPLVIAQSLVGFSIFKNKGKAWKEASGTFLFFTVGSSISMISQIYNVSGSLSSFLIIWTILCIPLLYLLRSHAVALLVLLTGTYYALAAKIWDHKIIEAPWVYMAFFLSILPYYISLLKRNASSNAVTIFSWMLPLSLMIGSLTFFRSHDHMVFVLYVITFGILYNIGKFSIFKEVKRLRNGFLIIGSLGTIILLVVTTFQWIWGDLLDEVSSYMGELFNVIIMGTIALLALGYNIFRKGIRSINLFQVAFVVFVLIYFLLYQTENIPVILMNLLVFALGVSTVISGAQKFNFGLLNFGLLIVSILIICRFFDTEINFVLKGFAFVLVGLGFFFSNYIMLKRKKVISNT</sequence>
<keyword evidence="1" id="KW-0472">Membrane</keyword>
<dbReference type="InterPro" id="IPR018677">
    <property type="entry name" value="DUF2157"/>
</dbReference>
<feature type="transmembrane region" description="Helical" evidence="1">
    <location>
        <begin position="174"/>
        <end position="191"/>
    </location>
</feature>
<dbReference type="AlphaFoldDB" id="A0A504JIX5"/>
<feature type="transmembrane region" description="Helical" evidence="1">
    <location>
        <begin position="369"/>
        <end position="388"/>
    </location>
</feature>
<evidence type="ECO:0000313" key="3">
    <source>
        <dbReference type="EMBL" id="TPN86709.1"/>
    </source>
</evidence>
<accession>A0A504JIX5</accession>